<dbReference type="EMBL" id="FXBL01000004">
    <property type="protein sequence ID" value="SMH32679.1"/>
    <property type="molecule type" value="Genomic_DNA"/>
</dbReference>
<comment type="subcellular location">
    <subcellularLocation>
        <location evidence="1">Cell inner membrane</location>
        <topology evidence="1">Multi-pass membrane protein</topology>
    </subcellularLocation>
    <subcellularLocation>
        <location evidence="8">Cell membrane</location>
        <topology evidence="8">Multi-pass membrane protein</topology>
    </subcellularLocation>
</comment>
<dbReference type="PANTHER" id="PTHR43357:SF4">
    <property type="entry name" value="INNER MEMBRANE ABC TRANSPORTER PERMEASE PROTEIN YDCV"/>
    <property type="match status" value="1"/>
</dbReference>
<feature type="domain" description="ABC transmembrane type-1" evidence="9">
    <location>
        <begin position="68"/>
        <end position="256"/>
    </location>
</feature>
<evidence type="ECO:0000256" key="5">
    <source>
        <dbReference type="ARBA" id="ARBA00022692"/>
    </source>
</evidence>
<dbReference type="PANTHER" id="PTHR43357">
    <property type="entry name" value="INNER MEMBRANE ABC TRANSPORTER PERMEASE PROTEIN YDCV"/>
    <property type="match status" value="1"/>
</dbReference>
<feature type="transmembrane region" description="Helical" evidence="8">
    <location>
        <begin position="135"/>
        <end position="159"/>
    </location>
</feature>
<accession>A0A1X7N5L7</accession>
<feature type="transmembrane region" description="Helical" evidence="8">
    <location>
        <begin position="236"/>
        <end position="256"/>
    </location>
</feature>
<organism evidence="10 11">
    <name type="scientific">Mesorhizobium australicum</name>
    <dbReference type="NCBI Taxonomy" id="536018"/>
    <lineage>
        <taxon>Bacteria</taxon>
        <taxon>Pseudomonadati</taxon>
        <taxon>Pseudomonadota</taxon>
        <taxon>Alphaproteobacteria</taxon>
        <taxon>Hyphomicrobiales</taxon>
        <taxon>Phyllobacteriaceae</taxon>
        <taxon>Mesorhizobium</taxon>
    </lineage>
</organism>
<evidence type="ECO:0000313" key="11">
    <source>
        <dbReference type="Proteomes" id="UP000193083"/>
    </source>
</evidence>
<dbReference type="Gene3D" id="1.10.3720.10">
    <property type="entry name" value="MetI-like"/>
    <property type="match status" value="1"/>
</dbReference>
<dbReference type="GO" id="GO:0005886">
    <property type="term" value="C:plasma membrane"/>
    <property type="evidence" value="ECO:0007669"/>
    <property type="project" value="UniProtKB-SubCell"/>
</dbReference>
<feature type="transmembrane region" description="Helical" evidence="8">
    <location>
        <begin position="63"/>
        <end position="91"/>
    </location>
</feature>
<keyword evidence="6 8" id="KW-1133">Transmembrane helix</keyword>
<dbReference type="Pfam" id="PF00528">
    <property type="entry name" value="BPD_transp_1"/>
    <property type="match status" value="1"/>
</dbReference>
<keyword evidence="5 8" id="KW-0812">Transmembrane</keyword>
<evidence type="ECO:0000256" key="8">
    <source>
        <dbReference type="RuleBase" id="RU363032"/>
    </source>
</evidence>
<protein>
    <submittedName>
        <fullName evidence="10">Putative spermidine/putrescine transport system permease protein</fullName>
    </submittedName>
</protein>
<dbReference type="CDD" id="cd06261">
    <property type="entry name" value="TM_PBP2"/>
    <property type="match status" value="1"/>
</dbReference>
<dbReference type="Proteomes" id="UP000193083">
    <property type="component" value="Unassembled WGS sequence"/>
</dbReference>
<evidence type="ECO:0000256" key="6">
    <source>
        <dbReference type="ARBA" id="ARBA00022989"/>
    </source>
</evidence>
<evidence type="ECO:0000256" key="7">
    <source>
        <dbReference type="ARBA" id="ARBA00023136"/>
    </source>
</evidence>
<evidence type="ECO:0000256" key="1">
    <source>
        <dbReference type="ARBA" id="ARBA00004429"/>
    </source>
</evidence>
<evidence type="ECO:0000256" key="2">
    <source>
        <dbReference type="ARBA" id="ARBA00022448"/>
    </source>
</evidence>
<evidence type="ECO:0000313" key="10">
    <source>
        <dbReference type="EMBL" id="SMH32679.1"/>
    </source>
</evidence>
<dbReference type="AlphaFoldDB" id="A0A1X7N5L7"/>
<dbReference type="InterPro" id="IPR000515">
    <property type="entry name" value="MetI-like"/>
</dbReference>
<comment type="similarity">
    <text evidence="8">Belongs to the binding-protein-dependent transport system permease family.</text>
</comment>
<feature type="transmembrane region" description="Helical" evidence="8">
    <location>
        <begin position="7"/>
        <end position="30"/>
    </location>
</feature>
<keyword evidence="3" id="KW-1003">Cell membrane</keyword>
<feature type="transmembrane region" description="Helical" evidence="8">
    <location>
        <begin position="103"/>
        <end position="129"/>
    </location>
</feature>
<dbReference type="InterPro" id="IPR035906">
    <property type="entry name" value="MetI-like_sf"/>
</dbReference>
<sequence>MKRMADRAVFIVVGAAMALTAAVLILPLVYTIAMSFEPRPTIGPFPPETLSLQWYRKFFESPYFLGGLWTSLLVALISSAVSSTLGTFAAIGLSRATFPGARLLSALFLSPLVVPGVVLGFALVVFFSLTGLDSSFARIVLAHLLLTIPYTIRTSLAVVDGISPTLTEAALSLGANERQALLRVVFPLARTGIATGFILAFAFSMDDISATIFLTDPKVYTLPVALASSIKSQFNLTIAAASIMLILLAIAFIVVLDRIVGIEAVLGKGIYRS</sequence>
<dbReference type="SUPFAM" id="SSF161098">
    <property type="entry name" value="MetI-like"/>
    <property type="match status" value="1"/>
</dbReference>
<evidence type="ECO:0000259" key="9">
    <source>
        <dbReference type="PROSITE" id="PS50928"/>
    </source>
</evidence>
<name>A0A1X7N5L7_9HYPH</name>
<reference evidence="10 11" key="1">
    <citation type="submission" date="2017-04" db="EMBL/GenBank/DDBJ databases">
        <authorList>
            <person name="Afonso C.L."/>
            <person name="Miller P.J."/>
            <person name="Scott M.A."/>
            <person name="Spackman E."/>
            <person name="Goraichik I."/>
            <person name="Dimitrov K.M."/>
            <person name="Suarez D.L."/>
            <person name="Swayne D.E."/>
        </authorList>
    </citation>
    <scope>NUCLEOTIDE SEQUENCE [LARGE SCALE GENOMIC DNA]</scope>
    <source>
        <strain evidence="10 11">B5P</strain>
    </source>
</reference>
<feature type="transmembrane region" description="Helical" evidence="8">
    <location>
        <begin position="180"/>
        <end position="203"/>
    </location>
</feature>
<keyword evidence="7 8" id="KW-0472">Membrane</keyword>
<evidence type="ECO:0000256" key="4">
    <source>
        <dbReference type="ARBA" id="ARBA00022519"/>
    </source>
</evidence>
<dbReference type="PROSITE" id="PS50928">
    <property type="entry name" value="ABC_TM1"/>
    <property type="match status" value="1"/>
</dbReference>
<evidence type="ECO:0000256" key="3">
    <source>
        <dbReference type="ARBA" id="ARBA00022475"/>
    </source>
</evidence>
<keyword evidence="11" id="KW-1185">Reference proteome</keyword>
<dbReference type="OrthoDB" id="8156137at2"/>
<dbReference type="GO" id="GO:0055085">
    <property type="term" value="P:transmembrane transport"/>
    <property type="evidence" value="ECO:0007669"/>
    <property type="project" value="InterPro"/>
</dbReference>
<keyword evidence="4" id="KW-0997">Cell inner membrane</keyword>
<proteinExistence type="inferred from homology"/>
<keyword evidence="2 8" id="KW-0813">Transport</keyword>
<gene>
    <name evidence="10" type="ORF">SAMN02982922_1313</name>
</gene>